<dbReference type="Pfam" id="PF06429">
    <property type="entry name" value="Flg_bbr_C"/>
    <property type="match status" value="1"/>
</dbReference>
<gene>
    <name evidence="10" type="ORF">SAMN06265374_0512</name>
</gene>
<comment type="similarity">
    <text evidence="2 5">Belongs to the flagella basal body rod proteins family.</text>
</comment>
<evidence type="ECO:0000259" key="7">
    <source>
        <dbReference type="Pfam" id="PF06429"/>
    </source>
</evidence>
<dbReference type="PANTHER" id="PTHR30435:SF1">
    <property type="entry name" value="FLAGELLAR HOOK PROTEIN FLGE"/>
    <property type="match status" value="1"/>
</dbReference>
<evidence type="ECO:0000256" key="4">
    <source>
        <dbReference type="ARBA" id="ARBA00023143"/>
    </source>
</evidence>
<dbReference type="InterPro" id="IPR010930">
    <property type="entry name" value="Flg_bb/hook_C_dom"/>
</dbReference>
<evidence type="ECO:0000259" key="9">
    <source>
        <dbReference type="Pfam" id="PF22692"/>
    </source>
</evidence>
<name>A0ABY1N8K7_9HYPH</name>
<evidence type="ECO:0000256" key="5">
    <source>
        <dbReference type="RuleBase" id="RU362116"/>
    </source>
</evidence>
<sequence>MGIYGAINAAVSGLTAQSTALENISGNVANSQTTGYKRLDTTFADLVSGGGSIQASQVSGTTYATSRATNTLQGDIASSDVDTYIAINGEGYFVVTEAADIVDGQTTFADSTYYTRAGDFEVDREGYFVNSSGYYLQGFELDETTGNPVGSEPTVVQISSEPLAAQPSSAITYQANLPPVPETSDYDPNTANSDLLNTSGTIAADEHILSGDETDFLNSSIIGGSTTIYDENGSSINVEMRWAKTAANTWNLYYASDGDATDAYKLIGEVTFDASGDVQALAVPTDAAADGNTVNGTTSFTVASIAVNGVDAANIEINFGTSSLTQQATNSSTTNSLSISQNGYAAGELEGISVDSAGRVIASYSNSQTRAVYELPIATFEAEQNLRRVDGAAFAATSTSGEPDLSGGGTIIANAMELSNADIADEFAKLIITQQAYSANSRIVTSADEMLDDALNMVR</sequence>
<proteinExistence type="inferred from homology"/>
<keyword evidence="10" id="KW-0282">Flagellum</keyword>
<dbReference type="InterPro" id="IPR011491">
    <property type="entry name" value="FlgE_D2"/>
</dbReference>
<dbReference type="PANTHER" id="PTHR30435">
    <property type="entry name" value="FLAGELLAR PROTEIN"/>
    <property type="match status" value="1"/>
</dbReference>
<evidence type="ECO:0000256" key="2">
    <source>
        <dbReference type="ARBA" id="ARBA00009677"/>
    </source>
</evidence>
<dbReference type="Pfam" id="PF22692">
    <property type="entry name" value="LlgE_F_G_D1"/>
    <property type="match status" value="1"/>
</dbReference>
<feature type="domain" description="Flagellar basal-body/hook protein C-terminal" evidence="7">
    <location>
        <begin position="414"/>
        <end position="457"/>
    </location>
</feature>
<dbReference type="Pfam" id="PF00460">
    <property type="entry name" value="Flg_bb_rod"/>
    <property type="match status" value="1"/>
</dbReference>
<comment type="caution">
    <text evidence="10">The sequence shown here is derived from an EMBL/GenBank/DDBJ whole genome shotgun (WGS) entry which is preliminary data.</text>
</comment>
<feature type="domain" description="Flagellar basal body rod protein N-terminal" evidence="6">
    <location>
        <begin position="7"/>
        <end position="37"/>
    </location>
</feature>
<evidence type="ECO:0000256" key="3">
    <source>
        <dbReference type="ARBA" id="ARBA00019015"/>
    </source>
</evidence>
<dbReference type="InterPro" id="IPR020013">
    <property type="entry name" value="Flagellar_FlgE/F/G"/>
</dbReference>
<feature type="domain" description="Flagellar hook protein FlgE D2" evidence="8">
    <location>
        <begin position="225"/>
        <end position="344"/>
    </location>
</feature>
<dbReference type="Pfam" id="PF07559">
    <property type="entry name" value="FlgE_D2"/>
    <property type="match status" value="1"/>
</dbReference>
<dbReference type="Proteomes" id="UP001157914">
    <property type="component" value="Unassembled WGS sequence"/>
</dbReference>
<dbReference type="RefSeq" id="WP_155190806.1">
    <property type="nucleotide sequence ID" value="NZ_BAAAEA010000001.1"/>
</dbReference>
<reference evidence="10 11" key="1">
    <citation type="submission" date="2017-05" db="EMBL/GenBank/DDBJ databases">
        <authorList>
            <person name="Varghese N."/>
            <person name="Submissions S."/>
        </authorList>
    </citation>
    <scope>NUCLEOTIDE SEQUENCE [LARGE SCALE GENOMIC DNA]</scope>
    <source>
        <strain evidence="10 11">DSM 15949</strain>
    </source>
</reference>
<keyword evidence="10" id="KW-0969">Cilium</keyword>
<keyword evidence="11" id="KW-1185">Reference proteome</keyword>
<evidence type="ECO:0000313" key="11">
    <source>
        <dbReference type="Proteomes" id="UP001157914"/>
    </source>
</evidence>
<protein>
    <recommendedName>
        <fullName evidence="3 5">Flagellar hook protein FlgE</fullName>
    </recommendedName>
</protein>
<dbReference type="Gene3D" id="2.60.98.20">
    <property type="entry name" value="Flagellar hook protein FlgE"/>
    <property type="match status" value="1"/>
</dbReference>
<evidence type="ECO:0000259" key="6">
    <source>
        <dbReference type="Pfam" id="PF00460"/>
    </source>
</evidence>
<feature type="domain" description="Flagellar hook protein FlgE/F/G-like D1" evidence="9">
    <location>
        <begin position="86"/>
        <end position="138"/>
    </location>
</feature>
<dbReference type="EMBL" id="FXTT01000001">
    <property type="protein sequence ID" value="SMP03156.1"/>
    <property type="molecule type" value="Genomic_DNA"/>
</dbReference>
<dbReference type="InterPro" id="IPR037925">
    <property type="entry name" value="FlgE/F/G-like"/>
</dbReference>
<dbReference type="InterPro" id="IPR001444">
    <property type="entry name" value="Flag_bb_rod_N"/>
</dbReference>
<evidence type="ECO:0000259" key="8">
    <source>
        <dbReference type="Pfam" id="PF07559"/>
    </source>
</evidence>
<evidence type="ECO:0000256" key="1">
    <source>
        <dbReference type="ARBA" id="ARBA00004117"/>
    </source>
</evidence>
<comment type="subcellular location">
    <subcellularLocation>
        <location evidence="1 5">Bacterial flagellum basal body</location>
    </subcellularLocation>
</comment>
<dbReference type="InterPro" id="IPR037058">
    <property type="entry name" value="Falgellar_hook_FlgE_sf"/>
</dbReference>
<evidence type="ECO:0000313" key="10">
    <source>
        <dbReference type="EMBL" id="SMP03156.1"/>
    </source>
</evidence>
<dbReference type="InterPro" id="IPR053967">
    <property type="entry name" value="LlgE_F_G-like_D1"/>
</dbReference>
<accession>A0ABY1N8K7</accession>
<dbReference type="NCBIfam" id="TIGR03506">
    <property type="entry name" value="FlgEFG_subfam"/>
    <property type="match status" value="1"/>
</dbReference>
<keyword evidence="10" id="KW-0966">Cell projection</keyword>
<comment type="function">
    <text evidence="5">A flexible structure which links the flagellar filament to the drive apparatus in the basal body.</text>
</comment>
<organism evidence="10 11">
    <name type="scientific">Roseibium denhamense</name>
    <dbReference type="NCBI Taxonomy" id="76305"/>
    <lineage>
        <taxon>Bacteria</taxon>
        <taxon>Pseudomonadati</taxon>
        <taxon>Pseudomonadota</taxon>
        <taxon>Alphaproteobacteria</taxon>
        <taxon>Hyphomicrobiales</taxon>
        <taxon>Stappiaceae</taxon>
        <taxon>Roseibium</taxon>
    </lineage>
</organism>
<keyword evidence="4 5" id="KW-0975">Bacterial flagellum</keyword>
<dbReference type="SUPFAM" id="SSF117143">
    <property type="entry name" value="Flagellar hook protein flgE"/>
    <property type="match status" value="1"/>
</dbReference>